<feature type="transmembrane region" description="Helical" evidence="6">
    <location>
        <begin position="353"/>
        <end position="371"/>
    </location>
</feature>
<feature type="transmembrane region" description="Helical" evidence="6">
    <location>
        <begin position="289"/>
        <end position="317"/>
    </location>
</feature>
<dbReference type="InterPro" id="IPR011723">
    <property type="entry name" value="Znf/thioredoxin_put"/>
</dbReference>
<evidence type="ECO:0000256" key="6">
    <source>
        <dbReference type="SAM" id="Phobius"/>
    </source>
</evidence>
<feature type="domain" description="Yip1" evidence="7">
    <location>
        <begin position="228"/>
        <end position="396"/>
    </location>
</feature>
<comment type="subcellular location">
    <subcellularLocation>
        <location evidence="1">Membrane</location>
        <topology evidence="1">Multi-pass membrane protein</topology>
    </subcellularLocation>
</comment>
<feature type="transmembrane region" description="Helical" evidence="6">
    <location>
        <begin position="383"/>
        <end position="402"/>
    </location>
</feature>
<feature type="compositionally biased region" description="Basic and acidic residues" evidence="5">
    <location>
        <begin position="120"/>
        <end position="132"/>
    </location>
</feature>
<evidence type="ECO:0000313" key="9">
    <source>
        <dbReference type="EMBL" id="MUM76132.1"/>
    </source>
</evidence>
<dbReference type="InterPro" id="IPR006977">
    <property type="entry name" value="Yip1_dom"/>
</dbReference>
<evidence type="ECO:0008006" key="11">
    <source>
        <dbReference type="Google" id="ProtNLM"/>
    </source>
</evidence>
<feature type="compositionally biased region" description="Basic and acidic residues" evidence="5">
    <location>
        <begin position="52"/>
        <end position="80"/>
    </location>
</feature>
<evidence type="ECO:0000256" key="5">
    <source>
        <dbReference type="SAM" id="MobiDB-lite"/>
    </source>
</evidence>
<feature type="compositionally biased region" description="Basic and acidic residues" evidence="5">
    <location>
        <begin position="144"/>
        <end position="160"/>
    </location>
</feature>
<evidence type="ECO:0000259" key="7">
    <source>
        <dbReference type="Pfam" id="PF04893"/>
    </source>
</evidence>
<dbReference type="NCBIfam" id="TIGR02098">
    <property type="entry name" value="MJ0042_CXXC"/>
    <property type="match status" value="1"/>
</dbReference>
<feature type="transmembrane region" description="Helical" evidence="6">
    <location>
        <begin position="329"/>
        <end position="347"/>
    </location>
</feature>
<accession>A0A7K1KJT1</accession>
<dbReference type="Pfam" id="PF13717">
    <property type="entry name" value="Zn_ribbon_4"/>
    <property type="match status" value="1"/>
</dbReference>
<dbReference type="Pfam" id="PF04893">
    <property type="entry name" value="Yip1"/>
    <property type="match status" value="1"/>
</dbReference>
<dbReference type="GO" id="GO:0016020">
    <property type="term" value="C:membrane"/>
    <property type="evidence" value="ECO:0007669"/>
    <property type="project" value="UniProtKB-SubCell"/>
</dbReference>
<evidence type="ECO:0000256" key="3">
    <source>
        <dbReference type="ARBA" id="ARBA00022989"/>
    </source>
</evidence>
<reference evidence="9 10" key="1">
    <citation type="submission" date="2019-11" db="EMBL/GenBank/DDBJ databases">
        <title>Pseudodesulfovibrio alkaliphilus, sp. nov., an alkaliphilic sulfate-reducing bacteria from mud volcano of Taman peninsula, Russia.</title>
        <authorList>
            <person name="Frolova A."/>
            <person name="Merkel A.Y."/>
            <person name="Slobodkin A.I."/>
        </authorList>
    </citation>
    <scope>NUCLEOTIDE SEQUENCE [LARGE SCALE GENOMIC DNA]</scope>
    <source>
        <strain evidence="9 10">F-1</strain>
    </source>
</reference>
<evidence type="ECO:0000256" key="2">
    <source>
        <dbReference type="ARBA" id="ARBA00022692"/>
    </source>
</evidence>
<keyword evidence="10" id="KW-1185">Reference proteome</keyword>
<organism evidence="9 10">
    <name type="scientific">Pseudodesulfovibrio alkaliphilus</name>
    <dbReference type="NCBI Taxonomy" id="2661613"/>
    <lineage>
        <taxon>Bacteria</taxon>
        <taxon>Pseudomonadati</taxon>
        <taxon>Thermodesulfobacteriota</taxon>
        <taxon>Desulfovibrionia</taxon>
        <taxon>Desulfovibrionales</taxon>
        <taxon>Desulfovibrionaceae</taxon>
    </lineage>
</organism>
<evidence type="ECO:0000259" key="8">
    <source>
        <dbReference type="Pfam" id="PF13717"/>
    </source>
</evidence>
<keyword evidence="3 6" id="KW-1133">Transmembrane helix</keyword>
<dbReference type="EMBL" id="WODC01000001">
    <property type="protein sequence ID" value="MUM76132.1"/>
    <property type="molecule type" value="Genomic_DNA"/>
</dbReference>
<dbReference type="Proteomes" id="UP000461162">
    <property type="component" value="Unassembled WGS sequence"/>
</dbReference>
<proteinExistence type="predicted"/>
<gene>
    <name evidence="9" type="ORF">GKC30_00615</name>
</gene>
<keyword evidence="4 6" id="KW-0472">Membrane</keyword>
<evidence type="ECO:0000256" key="4">
    <source>
        <dbReference type="ARBA" id="ARBA00023136"/>
    </source>
</evidence>
<keyword evidence="2 6" id="KW-0812">Transmembrane</keyword>
<feature type="region of interest" description="Disordered" evidence="5">
    <location>
        <begin position="42"/>
        <end position="201"/>
    </location>
</feature>
<feature type="domain" description="Zinc finger/thioredoxin putative" evidence="8">
    <location>
        <begin position="1"/>
        <end position="36"/>
    </location>
</feature>
<comment type="caution">
    <text evidence="9">The sequence shown here is derived from an EMBL/GenBank/DDBJ whole genome shotgun (WGS) entry which is preliminary data.</text>
</comment>
<evidence type="ECO:0000313" key="10">
    <source>
        <dbReference type="Proteomes" id="UP000461162"/>
    </source>
</evidence>
<name>A0A7K1KJT1_9BACT</name>
<dbReference type="RefSeq" id="WP_155931499.1">
    <property type="nucleotide sequence ID" value="NZ_WODC01000001.1"/>
</dbReference>
<evidence type="ECO:0000256" key="1">
    <source>
        <dbReference type="ARBA" id="ARBA00004141"/>
    </source>
</evidence>
<dbReference type="AlphaFoldDB" id="A0A7K1KJT1"/>
<protein>
    <recommendedName>
        <fullName evidence="11">Yip1 domain-containing protein</fullName>
    </recommendedName>
</protein>
<sequence length="408" mass="44641">MEILCPHCQFSREVDESKIPARSQIATCPKCQTKFKFRDLPDEEDFALENPEPSRQDDAALASDKRETLHRETDSGHDADMEPANGIEMDPAPRDEPQSMPRVEPEDAFPGLPGDDDTAGQEKHERPARDNADAEDDALWNRLNDMRPPRTGHRSDRDQPEQANSGPEPIPGWTGEFNESFPDPMDDNPTDHSVDETMGEAGPQVPPPFEQLDRYGFFPGLFLTVKLILRTPRLFFAVMPVGGGLAKPLTFTILVTMIQGLAQYFWQAAGLSTSMGAASPEAGGGAAEALMMLLFMPAIIAAGQFAITGVYHLLMIAMRADSQGFEGTFRALAYANAPLILGVFPMPGMQVEIGWMGIVAVWVLILTIIGLKYIHKASYSKVVPVALIPLLLGLIGGIMAYYSQLATI</sequence>